<dbReference type="EMBL" id="SHKW01000001">
    <property type="protein sequence ID" value="RZU38891.1"/>
    <property type="molecule type" value="Genomic_DNA"/>
</dbReference>
<accession>A0A4Q7YPY6</accession>
<evidence type="ECO:0000313" key="2">
    <source>
        <dbReference type="EMBL" id="RZU38891.1"/>
    </source>
</evidence>
<protein>
    <submittedName>
        <fullName evidence="2">Uncharacterized protein</fullName>
    </submittedName>
</protein>
<name>A0A4Q7YPY6_9BACT</name>
<evidence type="ECO:0000313" key="3">
    <source>
        <dbReference type="Proteomes" id="UP000292958"/>
    </source>
</evidence>
<feature type="region of interest" description="Disordered" evidence="1">
    <location>
        <begin position="1"/>
        <end position="24"/>
    </location>
</feature>
<reference evidence="2 3" key="1">
    <citation type="submission" date="2019-02" db="EMBL/GenBank/DDBJ databases">
        <title>Genomic Encyclopedia of Archaeal and Bacterial Type Strains, Phase II (KMG-II): from individual species to whole genera.</title>
        <authorList>
            <person name="Goeker M."/>
        </authorList>
    </citation>
    <scope>NUCLEOTIDE SEQUENCE [LARGE SCALE GENOMIC DNA]</scope>
    <source>
        <strain evidence="2 3">DSM 18101</strain>
    </source>
</reference>
<keyword evidence="3" id="KW-1185">Reference proteome</keyword>
<proteinExistence type="predicted"/>
<dbReference type="Proteomes" id="UP000292958">
    <property type="component" value="Unassembled WGS sequence"/>
</dbReference>
<dbReference type="AlphaFoldDB" id="A0A4Q7YPY6"/>
<sequence length="42" mass="4506">MLASTRVIVSEEENASPSHVTKEAKMNTQAISQPMLSGITSM</sequence>
<organism evidence="2 3">
    <name type="scientific">Edaphobacter modestus</name>
    <dbReference type="NCBI Taxonomy" id="388466"/>
    <lineage>
        <taxon>Bacteria</taxon>
        <taxon>Pseudomonadati</taxon>
        <taxon>Acidobacteriota</taxon>
        <taxon>Terriglobia</taxon>
        <taxon>Terriglobales</taxon>
        <taxon>Acidobacteriaceae</taxon>
        <taxon>Edaphobacter</taxon>
    </lineage>
</organism>
<evidence type="ECO:0000256" key="1">
    <source>
        <dbReference type="SAM" id="MobiDB-lite"/>
    </source>
</evidence>
<gene>
    <name evidence="2" type="ORF">BDD14_0193</name>
</gene>
<comment type="caution">
    <text evidence="2">The sequence shown here is derived from an EMBL/GenBank/DDBJ whole genome shotgun (WGS) entry which is preliminary data.</text>
</comment>